<reference evidence="2 4" key="2">
    <citation type="submission" date="2018-08" db="EMBL/GenBank/DDBJ databases">
        <title>Genomic Encyclopedia of Archaeal and Bacterial Type Strains, Phase II (KMG-II): from individual species to whole genera.</title>
        <authorList>
            <person name="Goeker M."/>
        </authorList>
    </citation>
    <scope>NUCLEOTIDE SEQUENCE [LARGE SCALE GENOMIC DNA]</scope>
    <source>
        <strain evidence="2 4">DSM 2261</strain>
    </source>
</reference>
<organism evidence="1 3">
    <name type="scientific">Archangium gephyra</name>
    <dbReference type="NCBI Taxonomy" id="48"/>
    <lineage>
        <taxon>Bacteria</taxon>
        <taxon>Pseudomonadati</taxon>
        <taxon>Myxococcota</taxon>
        <taxon>Myxococcia</taxon>
        <taxon>Myxococcales</taxon>
        <taxon>Cystobacterineae</taxon>
        <taxon>Archangiaceae</taxon>
        <taxon>Archangium</taxon>
    </lineage>
</organism>
<gene>
    <name evidence="1" type="ORF">AA314_09644</name>
    <name evidence="2" type="ORF">ATI61_107457</name>
</gene>
<dbReference type="EMBL" id="CP011509">
    <property type="protein sequence ID" value="AKJ08018.1"/>
    <property type="molecule type" value="Genomic_DNA"/>
</dbReference>
<dbReference type="RefSeq" id="WP_047860891.1">
    <property type="nucleotide sequence ID" value="NZ_CP011509.1"/>
</dbReference>
<dbReference type="GO" id="GO:0016829">
    <property type="term" value="F:lyase activity"/>
    <property type="evidence" value="ECO:0007669"/>
    <property type="project" value="InterPro"/>
</dbReference>
<dbReference type="SUPFAM" id="SSF160104">
    <property type="entry name" value="Acetoacetate decarboxylase-like"/>
    <property type="match status" value="1"/>
</dbReference>
<evidence type="ECO:0000313" key="2">
    <source>
        <dbReference type="EMBL" id="REG29761.1"/>
    </source>
</evidence>
<dbReference type="EMBL" id="QUMU01000007">
    <property type="protein sequence ID" value="REG29761.1"/>
    <property type="molecule type" value="Genomic_DNA"/>
</dbReference>
<dbReference type="Proteomes" id="UP000256345">
    <property type="component" value="Unassembled WGS sequence"/>
</dbReference>
<evidence type="ECO:0000313" key="3">
    <source>
        <dbReference type="Proteomes" id="UP000035579"/>
    </source>
</evidence>
<name>A0AAC8QIA9_9BACT</name>
<reference evidence="1 3" key="1">
    <citation type="submission" date="2015-05" db="EMBL/GenBank/DDBJ databases">
        <title>Genome assembly of Archangium gephyra DSM 2261.</title>
        <authorList>
            <person name="Sharma G."/>
            <person name="Subramanian S."/>
        </authorList>
    </citation>
    <scope>NUCLEOTIDE SEQUENCE [LARGE SCALE GENOMIC DNA]</scope>
    <source>
        <strain evidence="1 3">DSM 2261</strain>
    </source>
</reference>
<protein>
    <submittedName>
        <fullName evidence="2">Acetoacetate decarboxylase</fullName>
    </submittedName>
</protein>
<sequence length="233" mass="25511">MDSQPSSAPQAVLNDYPPSPWTLRGQAYMSAWSVPVHRCSVRVDPVFEPVVVAGRLFVTGAFVDYAPGSTLTYGELAMGIVVKQRGARRYGSATPLLWVDSEQSLRGGRALWNLPKELARFELDRSPPGGGFSGAGWDERGQLLGKARFELLPGLPRRVRLPFLLPDLYSIRGQVCETKDDFSTSLRLLRGAWSIPDSSPLAALGLAGQQPLLSFWMRDFALTLPAATPVVDR</sequence>
<dbReference type="Proteomes" id="UP000035579">
    <property type="component" value="Chromosome"/>
</dbReference>
<dbReference type="InterPro" id="IPR010451">
    <property type="entry name" value="Acetoacetate_decarboxylase"/>
</dbReference>
<dbReference type="Pfam" id="PF06314">
    <property type="entry name" value="ADC"/>
    <property type="match status" value="1"/>
</dbReference>
<dbReference type="Gene3D" id="2.40.400.10">
    <property type="entry name" value="Acetoacetate decarboxylase-like"/>
    <property type="match status" value="1"/>
</dbReference>
<dbReference type="InterPro" id="IPR023375">
    <property type="entry name" value="ADC_dom_sf"/>
</dbReference>
<evidence type="ECO:0000313" key="4">
    <source>
        <dbReference type="Proteomes" id="UP000256345"/>
    </source>
</evidence>
<dbReference type="AlphaFoldDB" id="A0AAC8QIA9"/>
<evidence type="ECO:0000313" key="1">
    <source>
        <dbReference type="EMBL" id="AKJ08018.1"/>
    </source>
</evidence>
<dbReference type="KEGG" id="age:AA314_09644"/>
<accession>A0AAC8QIA9</accession>
<keyword evidence="4" id="KW-1185">Reference proteome</keyword>
<proteinExistence type="predicted"/>